<sequence>MAHFNALVIIPPDTSDIEAKVKELMYPYYSDLEVEPYKEYLSPEELQQEINYLKTLSQQEIEKIAADWEVNSDDLENLAKMNLEWFEGMIDGIDEKGEYKIYTHNPQGKWDWYTSIKQENFYSAEPIFYPCQVNEIPSVVPYAIITPDGQWYELGIEAGLEALVKHLKSETALNENQINWVQEVQAIKVCYSNYLVVALHCHH</sequence>
<accession>A0ABR8BNH1</accession>
<organism evidence="1 2">
    <name type="scientific">Nostoc parmelioides FACHB-3921</name>
    <dbReference type="NCBI Taxonomy" id="2692909"/>
    <lineage>
        <taxon>Bacteria</taxon>
        <taxon>Bacillati</taxon>
        <taxon>Cyanobacteriota</taxon>
        <taxon>Cyanophyceae</taxon>
        <taxon>Nostocales</taxon>
        <taxon>Nostocaceae</taxon>
        <taxon>Nostoc</taxon>
    </lineage>
</organism>
<reference evidence="1 2" key="1">
    <citation type="journal article" date="2020" name="ISME J.">
        <title>Comparative genomics reveals insights into cyanobacterial evolution and habitat adaptation.</title>
        <authorList>
            <person name="Chen M.Y."/>
            <person name="Teng W.K."/>
            <person name="Zhao L."/>
            <person name="Hu C.X."/>
            <person name="Zhou Y.K."/>
            <person name="Han B.P."/>
            <person name="Song L.R."/>
            <person name="Shu W.S."/>
        </authorList>
    </citation>
    <scope>NUCLEOTIDE SEQUENCE [LARGE SCALE GENOMIC DNA]</scope>
    <source>
        <strain evidence="1 2">FACHB-3921</strain>
    </source>
</reference>
<dbReference type="EMBL" id="JACJQL010000114">
    <property type="protein sequence ID" value="MBD2255662.1"/>
    <property type="molecule type" value="Genomic_DNA"/>
</dbReference>
<dbReference type="RefSeq" id="WP_190572708.1">
    <property type="nucleotide sequence ID" value="NZ_JACJQL010000114.1"/>
</dbReference>
<keyword evidence="2" id="KW-1185">Reference proteome</keyword>
<comment type="caution">
    <text evidence="1">The sequence shown here is derived from an EMBL/GenBank/DDBJ whole genome shotgun (WGS) entry which is preliminary data.</text>
</comment>
<name>A0ABR8BNH1_9NOSO</name>
<evidence type="ECO:0000313" key="1">
    <source>
        <dbReference type="EMBL" id="MBD2255662.1"/>
    </source>
</evidence>
<proteinExistence type="predicted"/>
<evidence type="ECO:0000313" key="2">
    <source>
        <dbReference type="Proteomes" id="UP000621307"/>
    </source>
</evidence>
<gene>
    <name evidence="1" type="ORF">H6G14_31205</name>
</gene>
<protein>
    <submittedName>
        <fullName evidence="1">Uncharacterized protein</fullName>
    </submittedName>
</protein>
<dbReference type="Proteomes" id="UP000621307">
    <property type="component" value="Unassembled WGS sequence"/>
</dbReference>